<organism evidence="1 2">
    <name type="scientific">Romanomermis culicivorax</name>
    <name type="common">Nematode worm</name>
    <dbReference type="NCBI Taxonomy" id="13658"/>
    <lineage>
        <taxon>Eukaryota</taxon>
        <taxon>Metazoa</taxon>
        <taxon>Ecdysozoa</taxon>
        <taxon>Nematoda</taxon>
        <taxon>Enoplea</taxon>
        <taxon>Dorylaimia</taxon>
        <taxon>Mermithida</taxon>
        <taxon>Mermithoidea</taxon>
        <taxon>Mermithidae</taxon>
        <taxon>Romanomermis</taxon>
    </lineage>
</organism>
<name>A0A915JYY1_ROMCU</name>
<keyword evidence="1" id="KW-1185">Reference proteome</keyword>
<sequence length="88" mass="9873">MGHLSFIICKHFKKNELLRIRKKFDAILQRLVPLLFNKPSPLPKNSSVQSIECRGSGNLSSNVISQYGTPNPGSMACIASSKFFKYSR</sequence>
<protein>
    <submittedName>
        <fullName evidence="2">Uncharacterized protein</fullName>
    </submittedName>
</protein>
<reference evidence="2" key="1">
    <citation type="submission" date="2022-11" db="UniProtKB">
        <authorList>
            <consortium name="WormBaseParasite"/>
        </authorList>
    </citation>
    <scope>IDENTIFICATION</scope>
</reference>
<evidence type="ECO:0000313" key="2">
    <source>
        <dbReference type="WBParaSite" id="nRc.2.0.1.t31691-RA"/>
    </source>
</evidence>
<accession>A0A915JYY1</accession>
<dbReference type="Proteomes" id="UP000887565">
    <property type="component" value="Unplaced"/>
</dbReference>
<dbReference type="WBParaSite" id="nRc.2.0.1.t31691-RA">
    <property type="protein sequence ID" value="nRc.2.0.1.t31691-RA"/>
    <property type="gene ID" value="nRc.2.0.1.g31691"/>
</dbReference>
<proteinExistence type="predicted"/>
<dbReference type="AlphaFoldDB" id="A0A915JYY1"/>
<evidence type="ECO:0000313" key="1">
    <source>
        <dbReference type="Proteomes" id="UP000887565"/>
    </source>
</evidence>